<evidence type="ECO:0000256" key="2">
    <source>
        <dbReference type="ARBA" id="ARBA00022694"/>
    </source>
</evidence>
<dbReference type="PANTHER" id="PTHR28256:SF1">
    <property type="entry name" value="RIBONUCLEASES P_MRP PROTEIN SUBUNIT POP7"/>
    <property type="match status" value="1"/>
</dbReference>
<proteinExistence type="predicted"/>
<name>A0A8H3FYJ5_9LECA</name>
<organism evidence="5 6">
    <name type="scientific">Imshaugia aleurites</name>
    <dbReference type="NCBI Taxonomy" id="172621"/>
    <lineage>
        <taxon>Eukaryota</taxon>
        <taxon>Fungi</taxon>
        <taxon>Dikarya</taxon>
        <taxon>Ascomycota</taxon>
        <taxon>Pezizomycotina</taxon>
        <taxon>Lecanoromycetes</taxon>
        <taxon>OSLEUM clade</taxon>
        <taxon>Lecanoromycetidae</taxon>
        <taxon>Lecanorales</taxon>
        <taxon>Lecanorineae</taxon>
        <taxon>Parmeliaceae</taxon>
        <taxon>Imshaugia</taxon>
    </lineage>
</organism>
<dbReference type="Gene3D" id="3.30.110.20">
    <property type="entry name" value="Alba-like domain"/>
    <property type="match status" value="1"/>
</dbReference>
<feature type="region of interest" description="Disordered" evidence="4">
    <location>
        <begin position="1"/>
        <end position="28"/>
    </location>
</feature>
<dbReference type="GO" id="GO:0005655">
    <property type="term" value="C:nucleolar ribonuclease P complex"/>
    <property type="evidence" value="ECO:0007669"/>
    <property type="project" value="InterPro"/>
</dbReference>
<dbReference type="InterPro" id="IPR036882">
    <property type="entry name" value="Alba-like_dom_sf"/>
</dbReference>
<keyword evidence="2" id="KW-0819">tRNA processing</keyword>
<gene>
    <name evidence="5" type="ORF">IMSHALPRED_009104</name>
</gene>
<dbReference type="GO" id="GO:0034965">
    <property type="term" value="P:intronic box C/D snoRNA processing"/>
    <property type="evidence" value="ECO:0007669"/>
    <property type="project" value="TreeGrafter"/>
</dbReference>
<evidence type="ECO:0000313" key="5">
    <source>
        <dbReference type="EMBL" id="CAF9933229.1"/>
    </source>
</evidence>
<dbReference type="AlphaFoldDB" id="A0A8H3FYJ5"/>
<comment type="subcellular location">
    <subcellularLocation>
        <location evidence="1">Nucleus</location>
    </subcellularLocation>
</comment>
<protein>
    <submittedName>
        <fullName evidence="5">Uncharacterized protein</fullName>
    </submittedName>
</protein>
<dbReference type="InterPro" id="IPR020241">
    <property type="entry name" value="RNase_P/MRP_Pop7_fungi"/>
</dbReference>
<dbReference type="GO" id="GO:0006364">
    <property type="term" value="P:rRNA processing"/>
    <property type="evidence" value="ECO:0007669"/>
    <property type="project" value="TreeGrafter"/>
</dbReference>
<sequence length="192" mass="21336">MAPKQGTRPSNIVNSNVNKLPRLPKNARIQKRPILHPPIPSPYTGADQKKVVYVSTKMPFISAVKRIRKLLDEIDKRSMGKIDLVDGKGSDQQKLRRLGERTNASTGKEPEEVVLKATNRAIQNVLSLALFFQGQDDCRVRLRTGTVGVVDDIVQSAIPQGAETLEEGEEEEELPESRVRKASFVEVAITLK</sequence>
<feature type="compositionally biased region" description="Polar residues" evidence="4">
    <location>
        <begin position="7"/>
        <end position="18"/>
    </location>
</feature>
<dbReference type="GO" id="GO:0003723">
    <property type="term" value="F:RNA binding"/>
    <property type="evidence" value="ECO:0007669"/>
    <property type="project" value="TreeGrafter"/>
</dbReference>
<dbReference type="Proteomes" id="UP000664534">
    <property type="component" value="Unassembled WGS sequence"/>
</dbReference>
<dbReference type="OrthoDB" id="5416589at2759"/>
<dbReference type="InterPro" id="IPR014612">
    <property type="entry name" value="Pop7/Rpp20"/>
</dbReference>
<dbReference type="GO" id="GO:0000294">
    <property type="term" value="P:nuclear-transcribed mRNA catabolic process, RNase MRP-dependent"/>
    <property type="evidence" value="ECO:0007669"/>
    <property type="project" value="TreeGrafter"/>
</dbReference>
<feature type="region of interest" description="Disordered" evidence="4">
    <location>
        <begin position="85"/>
        <end position="110"/>
    </location>
</feature>
<evidence type="ECO:0000256" key="1">
    <source>
        <dbReference type="ARBA" id="ARBA00004123"/>
    </source>
</evidence>
<keyword evidence="6" id="KW-1185">Reference proteome</keyword>
<comment type="caution">
    <text evidence="5">The sequence shown here is derived from an EMBL/GenBank/DDBJ whole genome shotgun (WGS) entry which is preliminary data.</text>
</comment>
<keyword evidence="3" id="KW-0539">Nucleus</keyword>
<accession>A0A8H3FYJ5</accession>
<evidence type="ECO:0000256" key="3">
    <source>
        <dbReference type="ARBA" id="ARBA00023242"/>
    </source>
</evidence>
<dbReference type="GO" id="GO:0001682">
    <property type="term" value="P:tRNA 5'-leader removal"/>
    <property type="evidence" value="ECO:0007669"/>
    <property type="project" value="InterPro"/>
</dbReference>
<evidence type="ECO:0000256" key="4">
    <source>
        <dbReference type="SAM" id="MobiDB-lite"/>
    </source>
</evidence>
<dbReference type="GO" id="GO:0004526">
    <property type="term" value="F:ribonuclease P activity"/>
    <property type="evidence" value="ECO:0007669"/>
    <property type="project" value="TreeGrafter"/>
</dbReference>
<reference evidence="5" key="1">
    <citation type="submission" date="2021-03" db="EMBL/GenBank/DDBJ databases">
        <authorList>
            <person name="Tagirdzhanova G."/>
        </authorList>
    </citation>
    <scope>NUCLEOTIDE SEQUENCE</scope>
</reference>
<dbReference type="GO" id="GO:0000171">
    <property type="term" value="F:ribonuclease MRP activity"/>
    <property type="evidence" value="ECO:0007669"/>
    <property type="project" value="TreeGrafter"/>
</dbReference>
<dbReference type="EMBL" id="CAJPDT010000069">
    <property type="protein sequence ID" value="CAF9933229.1"/>
    <property type="molecule type" value="Genomic_DNA"/>
</dbReference>
<dbReference type="GO" id="GO:0000172">
    <property type="term" value="C:ribonuclease MRP complex"/>
    <property type="evidence" value="ECO:0007669"/>
    <property type="project" value="InterPro"/>
</dbReference>
<evidence type="ECO:0000313" key="6">
    <source>
        <dbReference type="Proteomes" id="UP000664534"/>
    </source>
</evidence>
<feature type="compositionally biased region" description="Basic and acidic residues" evidence="4">
    <location>
        <begin position="85"/>
        <end position="100"/>
    </location>
</feature>
<dbReference type="Pfam" id="PF12328">
    <property type="entry name" value="Rpp20"/>
    <property type="match status" value="1"/>
</dbReference>
<dbReference type="PANTHER" id="PTHR28256">
    <property type="entry name" value="RIBONUCLEASES P/MRP PROTEIN SUBUNIT POP7"/>
    <property type="match status" value="1"/>
</dbReference>